<feature type="region of interest" description="Disordered" evidence="1">
    <location>
        <begin position="1"/>
        <end position="20"/>
    </location>
</feature>
<proteinExistence type="predicted"/>
<reference evidence="2 3" key="1">
    <citation type="journal article" date="2011" name="Science">
        <title>The ecoresponsive genome of Daphnia pulex.</title>
        <authorList>
            <person name="Colbourne J.K."/>
            <person name="Pfrender M.E."/>
            <person name="Gilbert D."/>
            <person name="Thomas W.K."/>
            <person name="Tucker A."/>
            <person name="Oakley T.H."/>
            <person name="Tokishita S."/>
            <person name="Aerts A."/>
            <person name="Arnold G.J."/>
            <person name="Basu M.K."/>
            <person name="Bauer D.J."/>
            <person name="Caceres C.E."/>
            <person name="Carmel L."/>
            <person name="Casola C."/>
            <person name="Choi J.H."/>
            <person name="Detter J.C."/>
            <person name="Dong Q."/>
            <person name="Dusheyko S."/>
            <person name="Eads B.D."/>
            <person name="Frohlich T."/>
            <person name="Geiler-Samerotte K.A."/>
            <person name="Gerlach D."/>
            <person name="Hatcher P."/>
            <person name="Jogdeo S."/>
            <person name="Krijgsveld J."/>
            <person name="Kriventseva E.V."/>
            <person name="Kultz D."/>
            <person name="Laforsch C."/>
            <person name="Lindquist E."/>
            <person name="Lopez J."/>
            <person name="Manak J.R."/>
            <person name="Muller J."/>
            <person name="Pangilinan J."/>
            <person name="Patwardhan R.P."/>
            <person name="Pitluck S."/>
            <person name="Pritham E.J."/>
            <person name="Rechtsteiner A."/>
            <person name="Rho M."/>
            <person name="Rogozin I.B."/>
            <person name="Sakarya O."/>
            <person name="Salamov A."/>
            <person name="Schaack S."/>
            <person name="Shapiro H."/>
            <person name="Shiga Y."/>
            <person name="Skalitzky C."/>
            <person name="Smith Z."/>
            <person name="Souvorov A."/>
            <person name="Sung W."/>
            <person name="Tang Z."/>
            <person name="Tsuchiya D."/>
            <person name="Tu H."/>
            <person name="Vos H."/>
            <person name="Wang M."/>
            <person name="Wolf Y.I."/>
            <person name="Yamagata H."/>
            <person name="Yamada T."/>
            <person name="Ye Y."/>
            <person name="Shaw J.R."/>
            <person name="Andrews J."/>
            <person name="Crease T.J."/>
            <person name="Tang H."/>
            <person name="Lucas S.M."/>
            <person name="Robertson H.M."/>
            <person name="Bork P."/>
            <person name="Koonin E.V."/>
            <person name="Zdobnov E.M."/>
            <person name="Grigoriev I.V."/>
            <person name="Lynch M."/>
            <person name="Boore J.L."/>
        </authorList>
    </citation>
    <scope>NUCLEOTIDE SEQUENCE [LARGE SCALE GENOMIC DNA]</scope>
</reference>
<dbReference type="KEGG" id="dpx:DAPPUDRAFT_233793"/>
<dbReference type="Proteomes" id="UP000000305">
    <property type="component" value="Unassembled WGS sequence"/>
</dbReference>
<organism evidence="2 3">
    <name type="scientific">Daphnia pulex</name>
    <name type="common">Water flea</name>
    <dbReference type="NCBI Taxonomy" id="6669"/>
    <lineage>
        <taxon>Eukaryota</taxon>
        <taxon>Metazoa</taxon>
        <taxon>Ecdysozoa</taxon>
        <taxon>Arthropoda</taxon>
        <taxon>Crustacea</taxon>
        <taxon>Branchiopoda</taxon>
        <taxon>Diplostraca</taxon>
        <taxon>Cladocera</taxon>
        <taxon>Anomopoda</taxon>
        <taxon>Daphniidae</taxon>
        <taxon>Daphnia</taxon>
    </lineage>
</organism>
<gene>
    <name evidence="2" type="ORF">DAPPUDRAFT_233793</name>
</gene>
<evidence type="ECO:0000313" key="3">
    <source>
        <dbReference type="Proteomes" id="UP000000305"/>
    </source>
</evidence>
<keyword evidence="3" id="KW-1185">Reference proteome</keyword>
<feature type="region of interest" description="Disordered" evidence="1">
    <location>
        <begin position="99"/>
        <end position="129"/>
    </location>
</feature>
<dbReference type="AlphaFoldDB" id="E9FVR6"/>
<evidence type="ECO:0000256" key="1">
    <source>
        <dbReference type="SAM" id="MobiDB-lite"/>
    </source>
</evidence>
<dbReference type="EMBL" id="GL732525">
    <property type="protein sequence ID" value="EFX88599.1"/>
    <property type="molecule type" value="Genomic_DNA"/>
</dbReference>
<name>E9FVR6_DAPPU</name>
<protein>
    <submittedName>
        <fullName evidence="2">Uncharacterized protein</fullName>
    </submittedName>
</protein>
<dbReference type="HOGENOM" id="CLU_642924_0_0_1"/>
<sequence length="427" mass="48608">MSSEWPPTAGAQQRRDRWSLIRRPLKGIASKLTRTKLSSSPANQRHEQTRFVNLSEQQGVPPREYSSQHSILSAALRDLNKINGNRLLLADDTSGIESSGQLFTDEEEENRNKRRRQGPPEVKKARGADPRHSFLVTTSIVPDMNSIYSRVPTVSLYETPIFEQDSYLEALQLSRLPCQSLADPDDCHDSTRLFRQQSPAGKTNEAPASKKLLATIRVLINFHERQLKVDLPYNKRRQQRPRRSSVIYRFRYTKVAGMRRGRKCAGPGLDYLENQMAAMQHVRPETAIVTIYNMQVCLVQALTCHQQQTQDHRAWISTDLVYMNVRSNGSNIQQSNALYWFIFVLENIDDLRIKETTRILPIIDGCDVLIFVPSAPFADTNELYMNVIWEFTLGDCGRGNYVLDGYEAIQLGDPVGAGRGGRNQDNK</sequence>
<dbReference type="InParanoid" id="E9FVR6"/>
<evidence type="ECO:0000313" key="2">
    <source>
        <dbReference type="EMBL" id="EFX88599.1"/>
    </source>
</evidence>
<feature type="region of interest" description="Disordered" evidence="1">
    <location>
        <begin position="29"/>
        <end position="66"/>
    </location>
</feature>
<dbReference type="OrthoDB" id="6345731at2759"/>
<accession>E9FVR6</accession>